<reference evidence="2" key="1">
    <citation type="journal article" date="2019" name="Int. J. Syst. Evol. Microbiol.">
        <title>The Global Catalogue of Microorganisms (GCM) 10K type strain sequencing project: providing services to taxonomists for standard genome sequencing and annotation.</title>
        <authorList>
            <consortium name="The Broad Institute Genomics Platform"/>
            <consortium name="The Broad Institute Genome Sequencing Center for Infectious Disease"/>
            <person name="Wu L."/>
            <person name="Ma J."/>
        </authorList>
    </citation>
    <scope>NUCLEOTIDE SEQUENCE [LARGE SCALE GENOMIC DNA]</scope>
    <source>
        <strain evidence="2">CGMCC 4.7241</strain>
    </source>
</reference>
<dbReference type="EMBL" id="JBHRZH010000016">
    <property type="protein sequence ID" value="MFC3762937.1"/>
    <property type="molecule type" value="Genomic_DNA"/>
</dbReference>
<comment type="caution">
    <text evidence="1">The sequence shown here is derived from an EMBL/GenBank/DDBJ whole genome shotgun (WGS) entry which is preliminary data.</text>
</comment>
<dbReference type="InterPro" id="IPR049790">
    <property type="entry name" value="Rv3655c/TadE"/>
</dbReference>
<keyword evidence="2" id="KW-1185">Reference proteome</keyword>
<dbReference type="Proteomes" id="UP001595699">
    <property type="component" value="Unassembled WGS sequence"/>
</dbReference>
<organism evidence="1 2">
    <name type="scientific">Tenggerimyces flavus</name>
    <dbReference type="NCBI Taxonomy" id="1708749"/>
    <lineage>
        <taxon>Bacteria</taxon>
        <taxon>Bacillati</taxon>
        <taxon>Actinomycetota</taxon>
        <taxon>Actinomycetes</taxon>
        <taxon>Propionibacteriales</taxon>
        <taxon>Nocardioidaceae</taxon>
        <taxon>Tenggerimyces</taxon>
    </lineage>
</organism>
<accession>A0ABV7YDC5</accession>
<gene>
    <name evidence="1" type="ORF">ACFOUW_19005</name>
</gene>
<evidence type="ECO:0000313" key="1">
    <source>
        <dbReference type="EMBL" id="MFC3762937.1"/>
    </source>
</evidence>
<name>A0ABV7YDC5_9ACTN</name>
<evidence type="ECO:0000313" key="2">
    <source>
        <dbReference type="Proteomes" id="UP001595699"/>
    </source>
</evidence>
<protein>
    <submittedName>
        <fullName evidence="1">TadE family type IV pilus minor pilin</fullName>
    </submittedName>
</protein>
<dbReference type="RefSeq" id="WP_205113862.1">
    <property type="nucleotide sequence ID" value="NZ_JAFBCM010000001.1"/>
</dbReference>
<dbReference type="NCBIfam" id="NF041390">
    <property type="entry name" value="TadE_Rv3655c"/>
    <property type="match status" value="1"/>
</dbReference>
<proteinExistence type="predicted"/>
<sequence>MHTRERGMVTAEIAVSLTGLVIVLLGLLWVFGVVSAQIRCVDAARDTARALARGESVANAKAEGERSAPDGAQFAVQVGDGNATVRVSVRVQPTVPVLSRLPGVLVHSKAVVSTEPGVDE</sequence>